<evidence type="ECO:0000256" key="1">
    <source>
        <dbReference type="SAM" id="MobiDB-lite"/>
    </source>
</evidence>
<protein>
    <submittedName>
        <fullName evidence="3">Kielin/chordin-like protein</fullName>
    </submittedName>
</protein>
<gene>
    <name evidence="3" type="primary">LOC111352391</name>
</gene>
<evidence type="ECO:0000313" key="3">
    <source>
        <dbReference type="RefSeq" id="XP_022820636.1"/>
    </source>
</evidence>
<dbReference type="RefSeq" id="XP_022820636.1">
    <property type="nucleotide sequence ID" value="XM_022964868.1"/>
</dbReference>
<dbReference type="AlphaFoldDB" id="A0A9J7DYI6"/>
<evidence type="ECO:0000313" key="2">
    <source>
        <dbReference type="Proteomes" id="UP000301870"/>
    </source>
</evidence>
<dbReference type="PANTHER" id="PTHR23330">
    <property type="entry name" value="P300 TRANSCRIPTIONAL COFACTOR JMY-RELATED"/>
    <property type="match status" value="1"/>
</dbReference>
<feature type="region of interest" description="Disordered" evidence="1">
    <location>
        <begin position="1"/>
        <end position="33"/>
    </location>
</feature>
<proteinExistence type="predicted"/>
<accession>A0A9J7DYI6</accession>
<dbReference type="PANTHER" id="PTHR23330:SF9">
    <property type="entry name" value="PROLINE-RICH PROTEIN 11"/>
    <property type="match status" value="1"/>
</dbReference>
<name>A0A9J7DYI6_SPOLT</name>
<reference evidence="3" key="1">
    <citation type="submission" date="2025-08" db="UniProtKB">
        <authorList>
            <consortium name="RefSeq"/>
        </authorList>
    </citation>
    <scope>IDENTIFICATION</scope>
    <source>
        <strain evidence="3">Ishihara</strain>
        <tissue evidence="3">Whole body</tissue>
    </source>
</reference>
<feature type="region of interest" description="Disordered" evidence="1">
    <location>
        <begin position="597"/>
        <end position="619"/>
    </location>
</feature>
<dbReference type="KEGG" id="sliu:111352391"/>
<dbReference type="Proteomes" id="UP000301870">
    <property type="component" value="Chromosome 15"/>
</dbReference>
<organism evidence="2 3">
    <name type="scientific">Spodoptera litura</name>
    <name type="common">Asian cotton leafworm</name>
    <dbReference type="NCBI Taxonomy" id="69820"/>
    <lineage>
        <taxon>Eukaryota</taxon>
        <taxon>Metazoa</taxon>
        <taxon>Ecdysozoa</taxon>
        <taxon>Arthropoda</taxon>
        <taxon>Hexapoda</taxon>
        <taxon>Insecta</taxon>
        <taxon>Pterygota</taxon>
        <taxon>Neoptera</taxon>
        <taxon>Endopterygota</taxon>
        <taxon>Lepidoptera</taxon>
        <taxon>Glossata</taxon>
        <taxon>Ditrysia</taxon>
        <taxon>Noctuoidea</taxon>
        <taxon>Noctuidae</taxon>
        <taxon>Amphipyrinae</taxon>
        <taxon>Spodoptera</taxon>
    </lineage>
</organism>
<feature type="region of interest" description="Disordered" evidence="1">
    <location>
        <begin position="162"/>
        <end position="203"/>
    </location>
</feature>
<dbReference type="OrthoDB" id="7397528at2759"/>
<dbReference type="GeneID" id="111352391"/>
<keyword evidence="2" id="KW-1185">Reference proteome</keyword>
<feature type="compositionally biased region" description="Basic and acidic residues" evidence="1">
    <location>
        <begin position="22"/>
        <end position="33"/>
    </location>
</feature>
<sequence length="716" mass="79306">MKHTHPATSADPKAMYHGMHSGHTEKKKGDSNERVINNYNFEDICAEHRTHGMYRGSEWPTCDHDIPNTTCGHHMNNDMNIGITNVSNYNTDSTCNCCPTSSNTPNQNAQKRHPPCQQTLLEQAMEYLYSLVFNHRSHCERCNPNLVCPRCKQLHSNNQPPCSTEPSPCPDDKPQNNKSSWLSSKFKKPPPAASSAYSNTTPTCPNATPKCPNIKPKCPNATPKCPNIKSTCPNDTPKCPNATPKCPNIKPKCPNATPKCPNATPSCPNAEQPSENDEQPCCIPEPPCPDPKPPCQKCPAAKANNNHEDCCKESLFELAKTYLQNIMYSHKNACPHCTQQLACCYAKELLKYLREIIEQAWIYTKQYYEQVCQEELEAEKDNKPCTCAAPKGNGNNLPCPPPPRPPPPCPPPSCPPPPCPPPPRPPPPCPPPPCPPVRCPVCFPEPEENDDDRFTPCCLHNSEGVQQPHHTSESHNKSCCLSRDFQSLSEPYDADIEPEISECSLDRESSGNLHDRNVMGLLSSNNGGPCKTCCKNCTDEPDNCDGNENGNGTNGTGNENENGNACGKRKLGLSLSMEPNDHRFCTNPNECKHSKESLNNCEDESPPPPPQAACGRGKRPGCPTNEQAEQADMPCTGGCKKCNTPNAKSKKRERRMPDDEYKKFLDDQLRKIENRLKDQGPLCQSNCNCLTCVTGNNCRTGTNKPEEKDEENYYYF</sequence>